<dbReference type="EMBL" id="VKAC01000013">
    <property type="protein sequence ID" value="TXR52582.1"/>
    <property type="molecule type" value="Genomic_DNA"/>
</dbReference>
<dbReference type="InterPro" id="IPR009839">
    <property type="entry name" value="SseB_N"/>
</dbReference>
<feature type="compositionally biased region" description="Basic residues" evidence="1">
    <location>
        <begin position="8"/>
        <end position="17"/>
    </location>
</feature>
<keyword evidence="4" id="KW-1185">Reference proteome</keyword>
<evidence type="ECO:0000313" key="4">
    <source>
        <dbReference type="Proteomes" id="UP000321234"/>
    </source>
</evidence>
<sequence>MIMGASHPLRRGQHLPGRHGDAHGDSAGTPWAGRTLTDSPFAGDDGAVASAVAALLDAARATGEPVDVAALVAALPGARLFVPVTAISAGADEATGGDLGADMAIPTLRSPDGRDALPVFTSVTALTAWSAEARPVPVEARRAAVSAVQEGQQLLVLDPGVDGPAGSVVVPRPALWALAKGEVWTPSPRDPEVAAAVARLGDGLGGVVGVTAEAGPGAAAGRELRVVVELAAGAREHAGWARDSVAQRLGQHELLAERVDSVELVVRELPRAVLVVRPNPGGLLRRWCAWGEGTTPGRPHHPTTFHRSEAAARAAAARWCEGDGGHERPPGSPRCRWCGAES</sequence>
<protein>
    <submittedName>
        <fullName evidence="3">SseB family protein</fullName>
    </submittedName>
</protein>
<dbReference type="AlphaFoldDB" id="A0A5C8Z3A9"/>
<dbReference type="Pfam" id="PF07179">
    <property type="entry name" value="SseB"/>
    <property type="match status" value="1"/>
</dbReference>
<dbReference type="Proteomes" id="UP000321234">
    <property type="component" value="Unassembled WGS sequence"/>
</dbReference>
<name>A0A5C8Z3A9_9ACTN</name>
<proteinExistence type="predicted"/>
<accession>A0A5C8Z3A9</accession>
<reference evidence="3 4" key="1">
    <citation type="submission" date="2019-07" db="EMBL/GenBank/DDBJ databases">
        <title>Quadrisphaera sp. strain DD2A genome sequencing and assembly.</title>
        <authorList>
            <person name="Kim I."/>
        </authorList>
    </citation>
    <scope>NUCLEOTIDE SEQUENCE [LARGE SCALE GENOMIC DNA]</scope>
    <source>
        <strain evidence="3 4">DD2A</strain>
    </source>
</reference>
<organism evidence="3 4">
    <name type="scientific">Quadrisphaera setariae</name>
    <dbReference type="NCBI Taxonomy" id="2593304"/>
    <lineage>
        <taxon>Bacteria</taxon>
        <taxon>Bacillati</taxon>
        <taxon>Actinomycetota</taxon>
        <taxon>Actinomycetes</taxon>
        <taxon>Kineosporiales</taxon>
        <taxon>Kineosporiaceae</taxon>
        <taxon>Quadrisphaera</taxon>
    </lineage>
</organism>
<dbReference type="OrthoDB" id="5188303at2"/>
<comment type="caution">
    <text evidence="3">The sequence shown here is derived from an EMBL/GenBank/DDBJ whole genome shotgun (WGS) entry which is preliminary data.</text>
</comment>
<evidence type="ECO:0000259" key="2">
    <source>
        <dbReference type="Pfam" id="PF07179"/>
    </source>
</evidence>
<feature type="domain" description="SseB protein N-terminal" evidence="2">
    <location>
        <begin position="53"/>
        <end position="176"/>
    </location>
</feature>
<evidence type="ECO:0000256" key="1">
    <source>
        <dbReference type="SAM" id="MobiDB-lite"/>
    </source>
</evidence>
<feature type="region of interest" description="Disordered" evidence="1">
    <location>
        <begin position="1"/>
        <end position="38"/>
    </location>
</feature>
<gene>
    <name evidence="3" type="ORF">FMM08_19295</name>
</gene>
<evidence type="ECO:0000313" key="3">
    <source>
        <dbReference type="EMBL" id="TXR52582.1"/>
    </source>
</evidence>